<gene>
    <name evidence="1" type="ORF">EVAR_87132_1</name>
</gene>
<protein>
    <submittedName>
        <fullName evidence="1">Uncharacterized protein</fullName>
    </submittedName>
</protein>
<dbReference type="Proteomes" id="UP000299102">
    <property type="component" value="Unassembled WGS sequence"/>
</dbReference>
<proteinExistence type="predicted"/>
<dbReference type="EMBL" id="BGZK01000421">
    <property type="protein sequence ID" value="GBP42581.1"/>
    <property type="molecule type" value="Genomic_DNA"/>
</dbReference>
<name>A0A4C1VUZ4_EUMVA</name>
<sequence>MPAPYGTNPLPSTSSHRGNVKFHAGSSSVFRMYGNDNRFIDSSIDRPTLTRIIESQYSGQGGDPALGLICCEPGLSPTRQCCSAMGTFGRDQTRGDIFVT</sequence>
<evidence type="ECO:0000313" key="1">
    <source>
        <dbReference type="EMBL" id="GBP42581.1"/>
    </source>
</evidence>
<comment type="caution">
    <text evidence="1">The sequence shown here is derived from an EMBL/GenBank/DDBJ whole genome shotgun (WGS) entry which is preliminary data.</text>
</comment>
<accession>A0A4C1VUZ4</accession>
<organism evidence="1 2">
    <name type="scientific">Eumeta variegata</name>
    <name type="common">Bagworm moth</name>
    <name type="synonym">Eumeta japonica</name>
    <dbReference type="NCBI Taxonomy" id="151549"/>
    <lineage>
        <taxon>Eukaryota</taxon>
        <taxon>Metazoa</taxon>
        <taxon>Ecdysozoa</taxon>
        <taxon>Arthropoda</taxon>
        <taxon>Hexapoda</taxon>
        <taxon>Insecta</taxon>
        <taxon>Pterygota</taxon>
        <taxon>Neoptera</taxon>
        <taxon>Endopterygota</taxon>
        <taxon>Lepidoptera</taxon>
        <taxon>Glossata</taxon>
        <taxon>Ditrysia</taxon>
        <taxon>Tineoidea</taxon>
        <taxon>Psychidae</taxon>
        <taxon>Oiketicinae</taxon>
        <taxon>Eumeta</taxon>
    </lineage>
</organism>
<keyword evidence="2" id="KW-1185">Reference proteome</keyword>
<evidence type="ECO:0000313" key="2">
    <source>
        <dbReference type="Proteomes" id="UP000299102"/>
    </source>
</evidence>
<dbReference type="AlphaFoldDB" id="A0A4C1VUZ4"/>
<reference evidence="1 2" key="1">
    <citation type="journal article" date="2019" name="Commun. Biol.">
        <title>The bagworm genome reveals a unique fibroin gene that provides high tensile strength.</title>
        <authorList>
            <person name="Kono N."/>
            <person name="Nakamura H."/>
            <person name="Ohtoshi R."/>
            <person name="Tomita M."/>
            <person name="Numata K."/>
            <person name="Arakawa K."/>
        </authorList>
    </citation>
    <scope>NUCLEOTIDE SEQUENCE [LARGE SCALE GENOMIC DNA]</scope>
</reference>